<feature type="domain" description="EGF-like" evidence="2">
    <location>
        <begin position="332"/>
        <end position="362"/>
    </location>
</feature>
<feature type="domain" description="EGF-like" evidence="2">
    <location>
        <begin position="285"/>
        <end position="317"/>
    </location>
</feature>
<name>A0AAW2ACJ6_CULAL</name>
<proteinExistence type="predicted"/>
<dbReference type="PANTHER" id="PTHR15332">
    <property type="entry name" value="PROPROTEIN CONVERTASE SUBTILISIN_KEXIN TYPE 5-LIKE"/>
    <property type="match status" value="1"/>
</dbReference>
<keyword evidence="1" id="KW-0812">Transmembrane</keyword>
<dbReference type="InterPro" id="IPR006212">
    <property type="entry name" value="Furin_repeat"/>
</dbReference>
<dbReference type="PANTHER" id="PTHR15332:SF175">
    <property type="entry name" value="PROPROTEIN CONVERTASE SUBTILISIN_KEXIN TYPE 5-LIKE"/>
    <property type="match status" value="1"/>
</dbReference>
<dbReference type="SMART" id="SM01411">
    <property type="entry name" value="Ephrin_rec_like"/>
    <property type="match status" value="7"/>
</dbReference>
<feature type="domain" description="EGF-like" evidence="2">
    <location>
        <begin position="138"/>
        <end position="166"/>
    </location>
</feature>
<evidence type="ECO:0000313" key="4">
    <source>
        <dbReference type="Proteomes" id="UP001479290"/>
    </source>
</evidence>
<dbReference type="AlphaFoldDB" id="A0AAW2ACJ6"/>
<dbReference type="SMART" id="SM00261">
    <property type="entry name" value="FU"/>
    <property type="match status" value="15"/>
</dbReference>
<feature type="domain" description="EGF-like" evidence="2">
    <location>
        <begin position="41"/>
        <end position="70"/>
    </location>
</feature>
<keyword evidence="1" id="KW-1133">Transmembrane helix</keyword>
<dbReference type="SUPFAM" id="SSF57184">
    <property type="entry name" value="Growth factor receptor domain"/>
    <property type="match status" value="5"/>
</dbReference>
<sequence>MTASAARTLDKFGVERYLFEEECRVSCPRGYFHSLKGTCDPCPSNCTVCTSTGHCLYCTPSYYPKDGMCAKLECGVGEVADLDHEDCVTCKEGCQHCLVVNPEHCMSCLPGYYELKSSCHKTCPERTFEDKLSMKCARCDDDCLTCDASECYLCEEGFFLSDGMCVKSCKEGFYGDEKQECEPCHHMCRTCGGPEFDDCDSCEDDMFLEKGRCISKSNIKCPDGKFLNGQGECEQCHSSCRTCSGDDKEQCDSCEKGMFLTNSQMCVSVCPLETHGNQTSGRCEDCSAGCLTCLDAHQCLKCKNAFGPLYLQDGKCVPECKRGYPEADRCHSCAMGCASCEGEANNCLSCEKDYLHLKNTCVQHCSPRHFVKGGVCELCPNGCAECDQTGKCSECEQYFFLHKDQCIVDCPKGYFTNVEQKQCMSCHGNCATCDGPDEDDCTTCGPFGLIHYNGKCVFLCPSETYHDGAECRDCDKSCLTCSGPHPSSCLSCRANMRIDVNGHCQFFSDCSPSTFMGEDGQCQPCHKSCLRCSGAGKEQCLSCNSKHFLLNQTCVSTCPGGYYADEDKQECIQCHMSCASCHGHHSNDCETCNSGLLLLGHSCFPSCPPSFFVNASSRACQACDHTCDECQGSSSFCFSCREGYYLLKKSGQCLHTCPSNYFLHSLDKECKRCHPSCKTCKGSGPIFCTSCYDGYKMYGGICSSTCISGEYPIPVNDECTTCDPSCAECKGPGPYNCTRCPVLQRLSEDGRCLPCCGDDTFVDSSRIHSECCQCHEMNDECIVALNYNLFTNDAANLGHPGLVAFTFIIVLVCLWLVIFLFLHFRKRMTIKPIVKLNGYSKIADSPFTSATLNDSLQAEYSDKDESQEEDEDIVYMGRDGIVYRKFKYSLLEGAEEEVEVELEYDDEMQIIT</sequence>
<feature type="domain" description="EGF-like" evidence="2">
    <location>
        <begin position="524"/>
        <end position="555"/>
    </location>
</feature>
<feature type="transmembrane region" description="Helical" evidence="1">
    <location>
        <begin position="802"/>
        <end position="822"/>
    </location>
</feature>
<keyword evidence="1" id="KW-0472">Membrane</keyword>
<feature type="domain" description="EGF-like" evidence="2">
    <location>
        <begin position="89"/>
        <end position="120"/>
    </location>
</feature>
<dbReference type="InterPro" id="IPR009030">
    <property type="entry name" value="Growth_fac_rcpt_cys_sf"/>
</dbReference>
<dbReference type="Gene3D" id="2.10.220.10">
    <property type="entry name" value="Hormone Receptor, Insulin-like Growth Factor Receptor 1, Chain A, domain 2"/>
    <property type="match status" value="10"/>
</dbReference>
<gene>
    <name evidence="3" type="ORF">ABG768_026272</name>
</gene>
<dbReference type="Proteomes" id="UP001479290">
    <property type="component" value="Unassembled WGS sequence"/>
</dbReference>
<evidence type="ECO:0000256" key="1">
    <source>
        <dbReference type="SAM" id="Phobius"/>
    </source>
</evidence>
<evidence type="ECO:0000259" key="2">
    <source>
        <dbReference type="SMART" id="SM00181"/>
    </source>
</evidence>
<reference evidence="3 4" key="1">
    <citation type="submission" date="2024-05" db="EMBL/GenBank/DDBJ databases">
        <title>A high-quality chromosomal-level genome assembly of Topmouth culter (Culter alburnus).</title>
        <authorList>
            <person name="Zhao H."/>
        </authorList>
    </citation>
    <scope>NUCLEOTIDE SEQUENCE [LARGE SCALE GENOMIC DNA]</scope>
    <source>
        <strain evidence="3">CATC2023</strain>
        <tissue evidence="3">Muscle</tissue>
    </source>
</reference>
<feature type="domain" description="EGF-like" evidence="2">
    <location>
        <begin position="580"/>
        <end position="621"/>
    </location>
</feature>
<organism evidence="3 4">
    <name type="scientific">Culter alburnus</name>
    <name type="common">Topmouth culter</name>
    <dbReference type="NCBI Taxonomy" id="194366"/>
    <lineage>
        <taxon>Eukaryota</taxon>
        <taxon>Metazoa</taxon>
        <taxon>Chordata</taxon>
        <taxon>Craniata</taxon>
        <taxon>Vertebrata</taxon>
        <taxon>Euteleostomi</taxon>
        <taxon>Actinopterygii</taxon>
        <taxon>Neopterygii</taxon>
        <taxon>Teleostei</taxon>
        <taxon>Ostariophysi</taxon>
        <taxon>Cypriniformes</taxon>
        <taxon>Xenocyprididae</taxon>
        <taxon>Xenocypridinae</taxon>
        <taxon>Culter</taxon>
    </lineage>
</organism>
<protein>
    <recommendedName>
        <fullName evidence="2">EGF-like domain-containing protein</fullName>
    </recommendedName>
</protein>
<feature type="domain" description="EGF-like" evidence="2">
    <location>
        <begin position="622"/>
        <end position="654"/>
    </location>
</feature>
<feature type="domain" description="EGF-like" evidence="2">
    <location>
        <begin position="232"/>
        <end position="267"/>
    </location>
</feature>
<keyword evidence="4" id="KW-1185">Reference proteome</keyword>
<dbReference type="SMART" id="SM00181">
    <property type="entry name" value="EGF"/>
    <property type="match status" value="11"/>
</dbReference>
<dbReference type="EMBL" id="JAWDJR010000008">
    <property type="protein sequence ID" value="KAK9970324.1"/>
    <property type="molecule type" value="Genomic_DNA"/>
</dbReference>
<evidence type="ECO:0000313" key="3">
    <source>
        <dbReference type="EMBL" id="KAK9970324.1"/>
    </source>
</evidence>
<comment type="caution">
    <text evidence="3">The sequence shown here is derived from an EMBL/GenBank/DDBJ whole genome shotgun (WGS) entry which is preliminary data.</text>
</comment>
<dbReference type="InterPro" id="IPR000742">
    <property type="entry name" value="EGF"/>
</dbReference>
<feature type="domain" description="EGF-like" evidence="2">
    <location>
        <begin position="669"/>
        <end position="703"/>
    </location>
</feature>
<accession>A0AAW2ACJ6</accession>
<feature type="domain" description="EGF-like" evidence="2">
    <location>
        <begin position="470"/>
        <end position="505"/>
    </location>
</feature>
<dbReference type="CDD" id="cd00064">
    <property type="entry name" value="FU"/>
    <property type="match status" value="5"/>
</dbReference>